<dbReference type="PANTHER" id="PTHR12945:SF0">
    <property type="entry name" value="TRNA (ADENINE(58)-N(1))-METHYLTRANSFERASE NON-CATALYTIC SUBUNIT TRM6"/>
    <property type="match status" value="1"/>
</dbReference>
<reference evidence="8" key="1">
    <citation type="submission" date="2022-01" db="EMBL/GenBank/DDBJ databases">
        <authorList>
            <person name="King R."/>
        </authorList>
    </citation>
    <scope>NUCLEOTIDE SEQUENCE</scope>
</reference>
<keyword evidence="9" id="KW-1185">Reference proteome</keyword>
<name>A0A9P0DV55_NEZVI</name>
<dbReference type="GO" id="GO:0005634">
    <property type="term" value="C:nucleus"/>
    <property type="evidence" value="ECO:0007669"/>
    <property type="project" value="UniProtKB-SubCell"/>
</dbReference>
<feature type="region of interest" description="Disordered" evidence="7">
    <location>
        <begin position="265"/>
        <end position="311"/>
    </location>
</feature>
<organism evidence="8 9">
    <name type="scientific">Nezara viridula</name>
    <name type="common">Southern green stink bug</name>
    <name type="synonym">Cimex viridulus</name>
    <dbReference type="NCBI Taxonomy" id="85310"/>
    <lineage>
        <taxon>Eukaryota</taxon>
        <taxon>Metazoa</taxon>
        <taxon>Ecdysozoa</taxon>
        <taxon>Arthropoda</taxon>
        <taxon>Hexapoda</taxon>
        <taxon>Insecta</taxon>
        <taxon>Pterygota</taxon>
        <taxon>Neoptera</taxon>
        <taxon>Paraneoptera</taxon>
        <taxon>Hemiptera</taxon>
        <taxon>Heteroptera</taxon>
        <taxon>Panheteroptera</taxon>
        <taxon>Pentatomomorpha</taxon>
        <taxon>Pentatomoidea</taxon>
        <taxon>Pentatomidae</taxon>
        <taxon>Pentatominae</taxon>
        <taxon>Nezara</taxon>
    </lineage>
</organism>
<feature type="compositionally biased region" description="Polar residues" evidence="7">
    <location>
        <begin position="280"/>
        <end position="292"/>
    </location>
</feature>
<keyword evidence="4" id="KW-0819">tRNA processing</keyword>
<evidence type="ECO:0000256" key="4">
    <source>
        <dbReference type="ARBA" id="ARBA00022694"/>
    </source>
</evidence>
<dbReference type="EMBL" id="OV725077">
    <property type="protein sequence ID" value="CAH1388464.1"/>
    <property type="molecule type" value="Genomic_DNA"/>
</dbReference>
<dbReference type="GO" id="GO:0030488">
    <property type="term" value="P:tRNA methylation"/>
    <property type="evidence" value="ECO:0007669"/>
    <property type="project" value="InterPro"/>
</dbReference>
<dbReference type="OrthoDB" id="10254665at2759"/>
<dbReference type="GO" id="GO:0031515">
    <property type="term" value="C:tRNA (m1A) methyltransferase complex"/>
    <property type="evidence" value="ECO:0007669"/>
    <property type="project" value="InterPro"/>
</dbReference>
<protein>
    <recommendedName>
        <fullName evidence="3">tRNA (adenine(58)-N(1))-methyltransferase non-catalytic subunit TRM6</fullName>
    </recommendedName>
    <alternativeName>
        <fullName evidence="6">tRNA(m1A58)-methyltransferase subunit TRM6</fullName>
    </alternativeName>
</protein>
<dbReference type="InterPro" id="IPR017423">
    <property type="entry name" value="TRM6"/>
</dbReference>
<comment type="subcellular location">
    <subcellularLocation>
        <location evidence="1">Nucleus</location>
    </subcellularLocation>
</comment>
<proteinExistence type="inferred from homology"/>
<evidence type="ECO:0000256" key="6">
    <source>
        <dbReference type="ARBA" id="ARBA00032319"/>
    </source>
</evidence>
<evidence type="ECO:0000256" key="2">
    <source>
        <dbReference type="ARBA" id="ARBA00008320"/>
    </source>
</evidence>
<evidence type="ECO:0000256" key="7">
    <source>
        <dbReference type="SAM" id="MobiDB-lite"/>
    </source>
</evidence>
<gene>
    <name evidence="8" type="ORF">NEZAVI_LOCUS82</name>
</gene>
<evidence type="ECO:0000256" key="1">
    <source>
        <dbReference type="ARBA" id="ARBA00004123"/>
    </source>
</evidence>
<evidence type="ECO:0000256" key="3">
    <source>
        <dbReference type="ARBA" id="ARBA00021704"/>
    </source>
</evidence>
<dbReference type="Proteomes" id="UP001152798">
    <property type="component" value="Chromosome 1"/>
</dbReference>
<accession>A0A9P0DV55</accession>
<feature type="compositionally biased region" description="Basic and acidic residues" evidence="7">
    <location>
        <begin position="301"/>
        <end position="311"/>
    </location>
</feature>
<dbReference type="AlphaFoldDB" id="A0A9P0DV55"/>
<dbReference type="PANTHER" id="PTHR12945">
    <property type="entry name" value="TRANSLATION INITIATION FACTOR EIF3-RELATED"/>
    <property type="match status" value="1"/>
</dbReference>
<evidence type="ECO:0000313" key="8">
    <source>
        <dbReference type="EMBL" id="CAH1388464.1"/>
    </source>
</evidence>
<evidence type="ECO:0000313" key="9">
    <source>
        <dbReference type="Proteomes" id="UP001152798"/>
    </source>
</evidence>
<sequence length="421" mass="48283">MNDLKKTPNLIKLNSYIVIQRQGYFKLHQLSSKAEIMLGKDKIDLSCVIDKPFWTVFKMIPSKGSKREFALEVCSQTEDFSKEFSSGADNRNITDDGSSQNLTSDDINEMRESGLSAQVILEKIIENSKTFKEKTEYSQEKYLKKKEKKYFEYIIVREPTIRLLSEIFYFRDQSKILGLRHDALSQIYTLANIQHNGIYALFENGTQGLVGAGVLNYLSDNGLLINLTINNQPQKQAILAMNFGPEKLMQFVSVKLKDLVNSTQNKNNEVEDASNEKLSSDQINNSLQTNVEPSPIKRKHSTDETECPKKPRWTEDLEKAVATLKEKQLNGIIIVAKEYPLNILTLLLPYLKPSSQLVIYCQYREPLVQLYVELKKRRDIIGLHLLENWLRLYQVLPDRTHPDVTMNCTGHILTGIKVLNS</sequence>
<dbReference type="Pfam" id="PF04189">
    <property type="entry name" value="Gcd10p"/>
    <property type="match status" value="1"/>
</dbReference>
<evidence type="ECO:0000256" key="5">
    <source>
        <dbReference type="ARBA" id="ARBA00023242"/>
    </source>
</evidence>
<keyword evidence="5" id="KW-0539">Nucleus</keyword>
<comment type="similarity">
    <text evidence="2">Belongs to the TRM6/GCD10 family.</text>
</comment>